<keyword evidence="3 6" id="KW-0694">RNA-binding</keyword>
<gene>
    <name evidence="6 8" type="primary">rplU</name>
    <name evidence="8" type="ORF">BUCNMO_301</name>
</gene>
<dbReference type="GO" id="GO:0005737">
    <property type="term" value="C:cytoplasm"/>
    <property type="evidence" value="ECO:0007669"/>
    <property type="project" value="UniProtKB-ARBA"/>
</dbReference>
<dbReference type="GO" id="GO:0006412">
    <property type="term" value="P:translation"/>
    <property type="evidence" value="ECO:0007669"/>
    <property type="project" value="UniProtKB-UniRule"/>
</dbReference>
<comment type="function">
    <text evidence="6 7">This protein binds to 23S rRNA in the presence of protein L20.</text>
</comment>
<dbReference type="PANTHER" id="PTHR21349:SF0">
    <property type="entry name" value="LARGE RIBOSOMAL SUBUNIT PROTEIN BL21M"/>
    <property type="match status" value="1"/>
</dbReference>
<evidence type="ECO:0000256" key="7">
    <source>
        <dbReference type="RuleBase" id="RU000562"/>
    </source>
</evidence>
<evidence type="ECO:0000256" key="4">
    <source>
        <dbReference type="ARBA" id="ARBA00022980"/>
    </source>
</evidence>
<dbReference type="EMBL" id="AP019379">
    <property type="protein sequence ID" value="BBI01305.1"/>
    <property type="molecule type" value="Genomic_DNA"/>
</dbReference>
<sequence length="108" mass="12526">MYAVFVIGGKQYKAYKGDTIRLEKLDIAIGETFLISKILMISKKSNTTFGYPFLNTGKVQAKILIHGRNKKINIIKFNRRKHYKKQQGHRQHFTDITIVNITNDIKVD</sequence>
<dbReference type="PANTHER" id="PTHR21349">
    <property type="entry name" value="50S RIBOSOMAL PROTEIN L21"/>
    <property type="match status" value="1"/>
</dbReference>
<keyword evidence="4 6" id="KW-0689">Ribosomal protein</keyword>
<keyword evidence="9" id="KW-1185">Reference proteome</keyword>
<dbReference type="InterPro" id="IPR028909">
    <property type="entry name" value="bL21-like"/>
</dbReference>
<dbReference type="RefSeq" id="WP_158344991.1">
    <property type="nucleotide sequence ID" value="NZ_AP019379.1"/>
</dbReference>
<dbReference type="GO" id="GO:0019843">
    <property type="term" value="F:rRNA binding"/>
    <property type="evidence" value="ECO:0007669"/>
    <property type="project" value="UniProtKB-UniRule"/>
</dbReference>
<dbReference type="GO" id="GO:1990904">
    <property type="term" value="C:ribonucleoprotein complex"/>
    <property type="evidence" value="ECO:0007669"/>
    <property type="project" value="UniProtKB-KW"/>
</dbReference>
<organism evidence="8 9">
    <name type="scientific">Buchnera aphidicola</name>
    <name type="common">Nipponaphis monzeni</name>
    <dbReference type="NCBI Taxonomy" id="2495405"/>
    <lineage>
        <taxon>Bacteria</taxon>
        <taxon>Pseudomonadati</taxon>
        <taxon>Pseudomonadota</taxon>
        <taxon>Gammaproteobacteria</taxon>
        <taxon>Enterobacterales</taxon>
        <taxon>Erwiniaceae</taxon>
        <taxon>Buchnera</taxon>
    </lineage>
</organism>
<dbReference type="PROSITE" id="PS01169">
    <property type="entry name" value="RIBOSOMAL_L21"/>
    <property type="match status" value="1"/>
</dbReference>
<dbReference type="HAMAP" id="MF_01363">
    <property type="entry name" value="Ribosomal_bL21"/>
    <property type="match status" value="1"/>
</dbReference>
<dbReference type="OrthoDB" id="9813334at2"/>
<name>A0A455TAG6_9GAMM</name>
<evidence type="ECO:0000256" key="5">
    <source>
        <dbReference type="ARBA" id="ARBA00023274"/>
    </source>
</evidence>
<dbReference type="InterPro" id="IPR001787">
    <property type="entry name" value="Ribosomal_bL21"/>
</dbReference>
<accession>A0A455TAG6</accession>
<dbReference type="InterPro" id="IPR036164">
    <property type="entry name" value="bL21-like_sf"/>
</dbReference>
<dbReference type="GO" id="GO:0003735">
    <property type="term" value="F:structural constituent of ribosome"/>
    <property type="evidence" value="ECO:0007669"/>
    <property type="project" value="InterPro"/>
</dbReference>
<keyword evidence="5 6" id="KW-0687">Ribonucleoprotein</keyword>
<dbReference type="Proteomes" id="UP000317544">
    <property type="component" value="Chromosome"/>
</dbReference>
<dbReference type="InterPro" id="IPR018258">
    <property type="entry name" value="Ribosomal_bL21_CS"/>
</dbReference>
<comment type="subunit">
    <text evidence="6">Part of the 50S ribosomal subunit. Contacts protein L20.</text>
</comment>
<evidence type="ECO:0000256" key="6">
    <source>
        <dbReference type="HAMAP-Rule" id="MF_01363"/>
    </source>
</evidence>
<proteinExistence type="inferred from homology"/>
<keyword evidence="2 6" id="KW-0699">rRNA-binding</keyword>
<dbReference type="GO" id="GO:0005840">
    <property type="term" value="C:ribosome"/>
    <property type="evidence" value="ECO:0007669"/>
    <property type="project" value="UniProtKB-KW"/>
</dbReference>
<protein>
    <recommendedName>
        <fullName evidence="6">Large ribosomal subunit protein bL21</fullName>
    </recommendedName>
</protein>
<evidence type="ECO:0000256" key="1">
    <source>
        <dbReference type="ARBA" id="ARBA00008563"/>
    </source>
</evidence>
<reference evidence="8 9" key="1">
    <citation type="journal article" date="2019" name="Proc. Natl. Acad. Sci. U.S.A.">
        <title>Exaggeration and cooption of innate immunity for social defense.</title>
        <authorList>
            <person name="Kutsukake M."/>
            <person name="Moriyama M."/>
            <person name="Shigenobu S."/>
            <person name="Meng X.-Y."/>
            <person name="Nikoh N."/>
            <person name="Noda C."/>
            <person name="Kobayashi S."/>
            <person name="Fukatsu T."/>
        </authorList>
    </citation>
    <scope>NUCLEOTIDE SEQUENCE [LARGE SCALE GENOMIC DNA]</scope>
    <source>
        <strain evidence="8 9">Nmo</strain>
    </source>
</reference>
<dbReference type="AlphaFoldDB" id="A0A455TAG6"/>
<evidence type="ECO:0000256" key="2">
    <source>
        <dbReference type="ARBA" id="ARBA00022730"/>
    </source>
</evidence>
<evidence type="ECO:0000313" key="8">
    <source>
        <dbReference type="EMBL" id="BBI01305.1"/>
    </source>
</evidence>
<dbReference type="SUPFAM" id="SSF141091">
    <property type="entry name" value="L21p-like"/>
    <property type="match status" value="1"/>
</dbReference>
<evidence type="ECO:0000313" key="9">
    <source>
        <dbReference type="Proteomes" id="UP000317544"/>
    </source>
</evidence>
<evidence type="ECO:0000256" key="3">
    <source>
        <dbReference type="ARBA" id="ARBA00022884"/>
    </source>
</evidence>
<comment type="similarity">
    <text evidence="1 6 7">Belongs to the bacterial ribosomal protein bL21 family.</text>
</comment>
<dbReference type="Pfam" id="PF00829">
    <property type="entry name" value="Ribosomal_L21p"/>
    <property type="match status" value="1"/>
</dbReference>
<dbReference type="NCBIfam" id="TIGR00061">
    <property type="entry name" value="L21"/>
    <property type="match status" value="1"/>
</dbReference>